<keyword evidence="1 3" id="KW-0378">Hydrolase</keyword>
<dbReference type="KEGG" id="kmn:HW532_19735"/>
<name>A0A7S8C7D6_9HYPH</name>
<dbReference type="Pfam" id="PF23023">
    <property type="entry name" value="Anti-Pycsar_Apyc1"/>
    <property type="match status" value="1"/>
</dbReference>
<dbReference type="GO" id="GO:0042781">
    <property type="term" value="F:3'-tRNA processing endoribonuclease activity"/>
    <property type="evidence" value="ECO:0007669"/>
    <property type="project" value="TreeGrafter"/>
</dbReference>
<organism evidence="3 4">
    <name type="scientific">Kaustia mangrovi</name>
    <dbReference type="NCBI Taxonomy" id="2593653"/>
    <lineage>
        <taxon>Bacteria</taxon>
        <taxon>Pseudomonadati</taxon>
        <taxon>Pseudomonadota</taxon>
        <taxon>Alphaproteobacteria</taxon>
        <taxon>Hyphomicrobiales</taxon>
        <taxon>Parvibaculaceae</taxon>
        <taxon>Kaustia</taxon>
    </lineage>
</organism>
<dbReference type="RefSeq" id="WP_213162101.1">
    <property type="nucleotide sequence ID" value="NZ_CP058214.1"/>
</dbReference>
<dbReference type="Proteomes" id="UP000593594">
    <property type="component" value="Chromosome"/>
</dbReference>
<keyword evidence="4" id="KW-1185">Reference proteome</keyword>
<protein>
    <submittedName>
        <fullName evidence="3">MBL fold metallo-hydrolase</fullName>
    </submittedName>
</protein>
<evidence type="ECO:0000313" key="4">
    <source>
        <dbReference type="Proteomes" id="UP000593594"/>
    </source>
</evidence>
<dbReference type="InterPro" id="IPR044094">
    <property type="entry name" value="AtsA-like_MBL-fold"/>
</dbReference>
<proteinExistence type="predicted"/>
<dbReference type="EMBL" id="CP058214">
    <property type="protein sequence ID" value="QPC44732.1"/>
    <property type="molecule type" value="Genomic_DNA"/>
</dbReference>
<evidence type="ECO:0000259" key="2">
    <source>
        <dbReference type="SMART" id="SM00849"/>
    </source>
</evidence>
<gene>
    <name evidence="3" type="ORF">HW532_19735</name>
</gene>
<dbReference type="Gene3D" id="3.60.15.10">
    <property type="entry name" value="Ribonuclease Z/Hydroxyacylglutathione hydrolase-like"/>
    <property type="match status" value="1"/>
</dbReference>
<accession>A0A7S8C7D6</accession>
<dbReference type="SMART" id="SM00849">
    <property type="entry name" value="Lactamase_B"/>
    <property type="match status" value="1"/>
</dbReference>
<sequence length="299" mass="31745">MRLTLLGTGCPVASAERLGPGTLIRHGDVAVLVDCGSGVAQRLVQAGCPGRGLDAVLVTHIHSDHLVDLYQLIVSSWHQGREKPWLVYGPPALRPLVKEMMALWQDERQLRIAHEHRPSTTGLEVEVRPLHDDGHFAIGGLAIESFAVDHRPVEPAFGLAFGAGEGTEHRRLVLSGDTCRCPAVVAAAKGADLLVHEVFVHAAMTPEPGVRSRETIDRVAAYHTSSGEVGKIATEAGAGALALTHIVPPSADRAALLREVAADFSGPVIVGEDLMEIDLDGRALRHGTLHLSLGRTGGD</sequence>
<feature type="domain" description="Metallo-beta-lactamase" evidence="2">
    <location>
        <begin position="18"/>
        <end position="223"/>
    </location>
</feature>
<dbReference type="PANTHER" id="PTHR46018:SF2">
    <property type="entry name" value="ZINC PHOSPHODIESTERASE ELAC PROTEIN 1"/>
    <property type="match status" value="1"/>
</dbReference>
<dbReference type="PANTHER" id="PTHR46018">
    <property type="entry name" value="ZINC PHOSPHODIESTERASE ELAC PROTEIN 1"/>
    <property type="match status" value="1"/>
</dbReference>
<dbReference type="SUPFAM" id="SSF56281">
    <property type="entry name" value="Metallo-hydrolase/oxidoreductase"/>
    <property type="match status" value="1"/>
</dbReference>
<dbReference type="AlphaFoldDB" id="A0A7S8C7D6"/>
<dbReference type="CDD" id="cd07719">
    <property type="entry name" value="arylsulfatase_AtsA-like_MBL-fold"/>
    <property type="match status" value="1"/>
</dbReference>
<evidence type="ECO:0000313" key="3">
    <source>
        <dbReference type="EMBL" id="QPC44732.1"/>
    </source>
</evidence>
<dbReference type="InterPro" id="IPR001279">
    <property type="entry name" value="Metallo-B-lactamas"/>
</dbReference>
<reference evidence="3 4" key="1">
    <citation type="submission" date="2020-06" db="EMBL/GenBank/DDBJ databases">
        <title>Genome sequence of 2 isolates from Red Sea Mangroves.</title>
        <authorList>
            <person name="Sefrji F."/>
            <person name="Michoud G."/>
            <person name="Merlino G."/>
            <person name="Daffonchio D."/>
        </authorList>
    </citation>
    <scope>NUCLEOTIDE SEQUENCE [LARGE SCALE GENOMIC DNA]</scope>
    <source>
        <strain evidence="3 4">R1DC25</strain>
    </source>
</reference>
<evidence type="ECO:0000256" key="1">
    <source>
        <dbReference type="ARBA" id="ARBA00022801"/>
    </source>
</evidence>
<dbReference type="InterPro" id="IPR036866">
    <property type="entry name" value="RibonucZ/Hydroxyglut_hydro"/>
</dbReference>